<evidence type="ECO:0000256" key="1">
    <source>
        <dbReference type="ARBA" id="ARBA00008467"/>
    </source>
</evidence>
<evidence type="ECO:0000256" key="3">
    <source>
        <dbReference type="RuleBase" id="RU003694"/>
    </source>
</evidence>
<dbReference type="InterPro" id="IPR014030">
    <property type="entry name" value="Ketoacyl_synth_N"/>
</dbReference>
<dbReference type="SUPFAM" id="SSF53901">
    <property type="entry name" value="Thiolase-like"/>
    <property type="match status" value="2"/>
</dbReference>
<keyword evidence="2 3" id="KW-0808">Transferase</keyword>
<dbReference type="Pfam" id="PF00109">
    <property type="entry name" value="ketoacyl-synt"/>
    <property type="match status" value="1"/>
</dbReference>
<dbReference type="PANTHER" id="PTHR11712">
    <property type="entry name" value="POLYKETIDE SYNTHASE-RELATED"/>
    <property type="match status" value="1"/>
</dbReference>
<evidence type="ECO:0000313" key="6">
    <source>
        <dbReference type="Proteomes" id="UP000823641"/>
    </source>
</evidence>
<dbReference type="InterPro" id="IPR000794">
    <property type="entry name" value="Beta-ketoacyl_synthase"/>
</dbReference>
<comment type="caution">
    <text evidence="5">The sequence shown here is derived from an EMBL/GenBank/DDBJ whole genome shotgun (WGS) entry which is preliminary data.</text>
</comment>
<dbReference type="Pfam" id="PF02801">
    <property type="entry name" value="Ketoacyl-synt_C"/>
    <property type="match status" value="1"/>
</dbReference>
<dbReference type="AlphaFoldDB" id="A0A9D9N407"/>
<dbReference type="InterPro" id="IPR014031">
    <property type="entry name" value="Ketoacyl_synth_C"/>
</dbReference>
<comment type="similarity">
    <text evidence="1 3">Belongs to the thiolase-like superfamily. Beta-ketoacyl-ACP synthases family.</text>
</comment>
<dbReference type="Gene3D" id="3.40.47.10">
    <property type="match status" value="2"/>
</dbReference>
<evidence type="ECO:0000313" key="5">
    <source>
        <dbReference type="EMBL" id="MBO8459380.1"/>
    </source>
</evidence>
<dbReference type="InterPro" id="IPR016039">
    <property type="entry name" value="Thiolase-like"/>
</dbReference>
<reference evidence="5" key="1">
    <citation type="submission" date="2020-10" db="EMBL/GenBank/DDBJ databases">
        <authorList>
            <person name="Gilroy R."/>
        </authorList>
    </citation>
    <scope>NUCLEOTIDE SEQUENCE</scope>
    <source>
        <strain evidence="5">G3-3990</strain>
    </source>
</reference>
<feature type="domain" description="Ketosynthase family 3 (KS3)" evidence="4">
    <location>
        <begin position="1"/>
        <end position="368"/>
    </location>
</feature>
<proteinExistence type="inferred from homology"/>
<dbReference type="GO" id="GO:0005829">
    <property type="term" value="C:cytosol"/>
    <property type="evidence" value="ECO:0007669"/>
    <property type="project" value="TreeGrafter"/>
</dbReference>
<sequence>MANKKINIYVGATAMRTCLGDKNETLVAMRSNVSGLKYNDTFKMYVGSSSIKSMKGFTRFESMVIEQISNVLLQSGLHLSNEDCQLVISTTKGNVELLADNSNDIPEQAFLYTSAQTIADYFNSYNQPIVISNACISGVSAFVIARDRLLSGACKHAIVVGCDVLSEFITSGFASFKSVSSNPCKPYDAERDGLTLGEACGAVVLSVEPTQAEKPYIYLSGGAISNDANHISGPSRTGDGLYYAMMNALAEAGVTSEDVGFVNAHGTATRYNDEMESKAIAWAGLALKPLNGIKGYIGHTLGASGVVEAIVCMEELRLGFLLGTKNLIASDASWNLKVSPECQRFTQQCCLKTASGFGGCNAAIVLDMKMRDTFREGQVSVPQVVAHYQLPASDRPFAEYIRTLFKSLGEDNMKFYKMSDMSKALYVAVEKLLAIEGFEEVEPTRRAIILANRSASLDSDWSHQQILNKRLPEGTSPAVFVYTLPNVSAGEICIRHKMQGDNTFFIENQDSGIAERYARSLIVNNHADVVICGWCEYLKGHWNVNVKLLKKIYNGTIDSGIKRTFD</sequence>
<dbReference type="InterPro" id="IPR020841">
    <property type="entry name" value="PKS_Beta-ketoAc_synthase_dom"/>
</dbReference>
<dbReference type="GO" id="GO:0004315">
    <property type="term" value="F:3-oxoacyl-[acyl-carrier-protein] synthase activity"/>
    <property type="evidence" value="ECO:0007669"/>
    <property type="project" value="TreeGrafter"/>
</dbReference>
<evidence type="ECO:0000259" key="4">
    <source>
        <dbReference type="PROSITE" id="PS52004"/>
    </source>
</evidence>
<dbReference type="SMART" id="SM00825">
    <property type="entry name" value="PKS_KS"/>
    <property type="match status" value="1"/>
</dbReference>
<dbReference type="PROSITE" id="PS52004">
    <property type="entry name" value="KS3_2"/>
    <property type="match status" value="1"/>
</dbReference>
<organism evidence="5 6">
    <name type="scientific">Candidatus Gallipaludibacter merdavium</name>
    <dbReference type="NCBI Taxonomy" id="2840839"/>
    <lineage>
        <taxon>Bacteria</taxon>
        <taxon>Pseudomonadati</taxon>
        <taxon>Bacteroidota</taxon>
        <taxon>Bacteroidia</taxon>
        <taxon>Bacteroidales</taxon>
        <taxon>Candidatus Gallipaludibacter</taxon>
    </lineage>
</organism>
<accession>A0A9D9N407</accession>
<evidence type="ECO:0000256" key="2">
    <source>
        <dbReference type="ARBA" id="ARBA00022679"/>
    </source>
</evidence>
<dbReference type="GO" id="GO:0006633">
    <property type="term" value="P:fatty acid biosynthetic process"/>
    <property type="evidence" value="ECO:0007669"/>
    <property type="project" value="TreeGrafter"/>
</dbReference>
<name>A0A9D9N407_9BACT</name>
<dbReference type="EMBL" id="JADIMG010000035">
    <property type="protein sequence ID" value="MBO8459380.1"/>
    <property type="molecule type" value="Genomic_DNA"/>
</dbReference>
<gene>
    <name evidence="5" type="ORF">IAA73_03490</name>
</gene>
<dbReference type="Proteomes" id="UP000823641">
    <property type="component" value="Unassembled WGS sequence"/>
</dbReference>
<dbReference type="PANTHER" id="PTHR11712:SF320">
    <property type="entry name" value="BETA-KETOACYL SYNTHASE"/>
    <property type="match status" value="1"/>
</dbReference>
<reference evidence="5" key="2">
    <citation type="journal article" date="2021" name="PeerJ">
        <title>Extensive microbial diversity within the chicken gut microbiome revealed by metagenomics and culture.</title>
        <authorList>
            <person name="Gilroy R."/>
            <person name="Ravi A."/>
            <person name="Getino M."/>
            <person name="Pursley I."/>
            <person name="Horton D.L."/>
            <person name="Alikhan N.F."/>
            <person name="Baker D."/>
            <person name="Gharbi K."/>
            <person name="Hall N."/>
            <person name="Watson M."/>
            <person name="Adriaenssens E.M."/>
            <person name="Foster-Nyarko E."/>
            <person name="Jarju S."/>
            <person name="Secka A."/>
            <person name="Antonio M."/>
            <person name="Oren A."/>
            <person name="Chaudhuri R.R."/>
            <person name="La Ragione R."/>
            <person name="Hildebrand F."/>
            <person name="Pallen M.J."/>
        </authorList>
    </citation>
    <scope>NUCLEOTIDE SEQUENCE</scope>
    <source>
        <strain evidence="5">G3-3990</strain>
    </source>
</reference>
<protein>
    <submittedName>
        <fullName evidence="5">Beta-ACP synthase</fullName>
    </submittedName>
</protein>